<dbReference type="InterPro" id="IPR011990">
    <property type="entry name" value="TPR-like_helical_dom_sf"/>
</dbReference>
<keyword evidence="6" id="KW-1185">Reference proteome</keyword>
<organism evidence="5 6">
    <name type="scientific">Aspergillus versicolor CBS 583.65</name>
    <dbReference type="NCBI Taxonomy" id="1036611"/>
    <lineage>
        <taxon>Eukaryota</taxon>
        <taxon>Fungi</taxon>
        <taxon>Dikarya</taxon>
        <taxon>Ascomycota</taxon>
        <taxon>Pezizomycotina</taxon>
        <taxon>Eurotiomycetes</taxon>
        <taxon>Eurotiomycetidae</taxon>
        <taxon>Eurotiales</taxon>
        <taxon>Aspergillaceae</taxon>
        <taxon>Aspergillus</taxon>
        <taxon>Aspergillus subgen. Nidulantes</taxon>
    </lineage>
</organism>
<dbReference type="AlphaFoldDB" id="A0A1L9PJ44"/>
<evidence type="ECO:0000256" key="3">
    <source>
        <dbReference type="SAM" id="MobiDB-lite"/>
    </source>
</evidence>
<evidence type="ECO:0000256" key="2">
    <source>
        <dbReference type="PROSITE-ProRule" id="PRU00708"/>
    </source>
</evidence>
<accession>A0A1L9PJ44</accession>
<feature type="region of interest" description="Disordered" evidence="3">
    <location>
        <begin position="97"/>
        <end position="116"/>
    </location>
</feature>
<dbReference type="EMBL" id="KV878128">
    <property type="protein sequence ID" value="OJJ01511.1"/>
    <property type="molecule type" value="Genomic_DNA"/>
</dbReference>
<dbReference type="InterPro" id="IPR002885">
    <property type="entry name" value="PPR_rpt"/>
</dbReference>
<proteinExistence type="predicted"/>
<dbReference type="STRING" id="1036611.A0A1L9PJ44"/>
<dbReference type="RefSeq" id="XP_040667273.1">
    <property type="nucleotide sequence ID" value="XM_040806650.1"/>
</dbReference>
<evidence type="ECO:0000259" key="4">
    <source>
        <dbReference type="Pfam" id="PF23276"/>
    </source>
</evidence>
<reference evidence="6" key="1">
    <citation type="journal article" date="2017" name="Genome Biol.">
        <title>Comparative genomics reveals high biological diversity and specific adaptations in the industrially and medically important fungal genus Aspergillus.</title>
        <authorList>
            <person name="de Vries R.P."/>
            <person name="Riley R."/>
            <person name="Wiebenga A."/>
            <person name="Aguilar-Osorio G."/>
            <person name="Amillis S."/>
            <person name="Uchima C.A."/>
            <person name="Anderluh G."/>
            <person name="Asadollahi M."/>
            <person name="Askin M."/>
            <person name="Barry K."/>
            <person name="Battaglia E."/>
            <person name="Bayram O."/>
            <person name="Benocci T."/>
            <person name="Braus-Stromeyer S.A."/>
            <person name="Caldana C."/>
            <person name="Canovas D."/>
            <person name="Cerqueira G.C."/>
            <person name="Chen F."/>
            <person name="Chen W."/>
            <person name="Choi C."/>
            <person name="Clum A."/>
            <person name="Dos Santos R.A."/>
            <person name="Damasio A.R."/>
            <person name="Diallinas G."/>
            <person name="Emri T."/>
            <person name="Fekete E."/>
            <person name="Flipphi M."/>
            <person name="Freyberg S."/>
            <person name="Gallo A."/>
            <person name="Gournas C."/>
            <person name="Habgood R."/>
            <person name="Hainaut M."/>
            <person name="Harispe M.L."/>
            <person name="Henrissat B."/>
            <person name="Hilden K.S."/>
            <person name="Hope R."/>
            <person name="Hossain A."/>
            <person name="Karabika E."/>
            <person name="Karaffa L."/>
            <person name="Karanyi Z."/>
            <person name="Krasevec N."/>
            <person name="Kuo A."/>
            <person name="Kusch H."/>
            <person name="LaButti K."/>
            <person name="Lagendijk E.L."/>
            <person name="Lapidus A."/>
            <person name="Levasseur A."/>
            <person name="Lindquist E."/>
            <person name="Lipzen A."/>
            <person name="Logrieco A.F."/>
            <person name="MacCabe A."/>
            <person name="Maekelae M.R."/>
            <person name="Malavazi I."/>
            <person name="Melin P."/>
            <person name="Meyer V."/>
            <person name="Mielnichuk N."/>
            <person name="Miskei M."/>
            <person name="Molnar A.P."/>
            <person name="Mule G."/>
            <person name="Ngan C.Y."/>
            <person name="Orejas M."/>
            <person name="Orosz E."/>
            <person name="Ouedraogo J.P."/>
            <person name="Overkamp K.M."/>
            <person name="Park H.-S."/>
            <person name="Perrone G."/>
            <person name="Piumi F."/>
            <person name="Punt P.J."/>
            <person name="Ram A.F."/>
            <person name="Ramon A."/>
            <person name="Rauscher S."/>
            <person name="Record E."/>
            <person name="Riano-Pachon D.M."/>
            <person name="Robert V."/>
            <person name="Roehrig J."/>
            <person name="Ruller R."/>
            <person name="Salamov A."/>
            <person name="Salih N.S."/>
            <person name="Samson R.A."/>
            <person name="Sandor E."/>
            <person name="Sanguinetti M."/>
            <person name="Schuetze T."/>
            <person name="Sepcic K."/>
            <person name="Shelest E."/>
            <person name="Sherlock G."/>
            <person name="Sophianopoulou V."/>
            <person name="Squina F.M."/>
            <person name="Sun H."/>
            <person name="Susca A."/>
            <person name="Todd R.B."/>
            <person name="Tsang A."/>
            <person name="Unkles S.E."/>
            <person name="van de Wiele N."/>
            <person name="van Rossen-Uffink D."/>
            <person name="Oliveira J.V."/>
            <person name="Vesth T.C."/>
            <person name="Visser J."/>
            <person name="Yu J.-H."/>
            <person name="Zhou M."/>
            <person name="Andersen M.R."/>
            <person name="Archer D.B."/>
            <person name="Baker S.E."/>
            <person name="Benoit I."/>
            <person name="Brakhage A.A."/>
            <person name="Braus G.H."/>
            <person name="Fischer R."/>
            <person name="Frisvad J.C."/>
            <person name="Goldman G.H."/>
            <person name="Houbraken J."/>
            <person name="Oakley B."/>
            <person name="Pocsi I."/>
            <person name="Scazzocchio C."/>
            <person name="Seiboth B."/>
            <person name="vanKuyk P.A."/>
            <person name="Wortman J."/>
            <person name="Dyer P.S."/>
            <person name="Grigoriev I.V."/>
        </authorList>
    </citation>
    <scope>NUCLEOTIDE SEQUENCE [LARGE SCALE GENOMIC DNA]</scope>
    <source>
        <strain evidence="6">CBS 583.65</strain>
    </source>
</reference>
<feature type="region of interest" description="Disordered" evidence="3">
    <location>
        <begin position="589"/>
        <end position="616"/>
    </location>
</feature>
<name>A0A1L9PJ44_ASPVE</name>
<dbReference type="GO" id="GO:0003729">
    <property type="term" value="F:mRNA binding"/>
    <property type="evidence" value="ECO:0007669"/>
    <property type="project" value="TreeGrafter"/>
</dbReference>
<dbReference type="PROSITE" id="PS51375">
    <property type="entry name" value="PPR"/>
    <property type="match status" value="1"/>
</dbReference>
<evidence type="ECO:0000313" key="6">
    <source>
        <dbReference type="Proteomes" id="UP000184073"/>
    </source>
</evidence>
<dbReference type="Pfam" id="PF23276">
    <property type="entry name" value="TPR_24"/>
    <property type="match status" value="1"/>
</dbReference>
<dbReference type="Pfam" id="PF13812">
    <property type="entry name" value="PPR_3"/>
    <property type="match status" value="1"/>
</dbReference>
<dbReference type="PANTHER" id="PTHR47933">
    <property type="entry name" value="PENTATRICOPEPTIDE REPEAT-CONTAINING PROTEIN 1, MITOCHONDRIAL"/>
    <property type="match status" value="1"/>
</dbReference>
<evidence type="ECO:0000313" key="5">
    <source>
        <dbReference type="EMBL" id="OJJ01511.1"/>
    </source>
</evidence>
<feature type="compositionally biased region" description="Basic residues" evidence="3">
    <location>
        <begin position="592"/>
        <end position="602"/>
    </location>
</feature>
<dbReference type="Proteomes" id="UP000184073">
    <property type="component" value="Unassembled WGS sequence"/>
</dbReference>
<protein>
    <recommendedName>
        <fullName evidence="4">Pentatricopeptide repeat-containing protein-mitochondrial domain-containing protein</fullName>
    </recommendedName>
</protein>
<feature type="repeat" description="PPR" evidence="2">
    <location>
        <begin position="475"/>
        <end position="509"/>
    </location>
</feature>
<dbReference type="VEuPathDB" id="FungiDB:ASPVEDRAFT_129630"/>
<feature type="domain" description="Pentatricopeptide repeat-containing protein-mitochondrial" evidence="4">
    <location>
        <begin position="335"/>
        <end position="444"/>
    </location>
</feature>
<sequence>MIPRKRFKPDQLWHYLCPALSTPRCHIATLPGTRRRCASSTPLGAISRCLRRPYSSTTAQCLNDQSQKIQEQIYSDEGTEELPDYNEYSEEWDEDHLLGHKKRPRAPRNIESSPTGRLENLLAKKAEQSPNIINATQILRVLIRDRGIRPETRHYKALIQCHTDPRFGSPFMVQKLLAEMEQNGVPIDAGTLHAALQVVAVHPNFVLRADLLRTLRDRWFPLSPDGWHYVVAGLIREHQFELAMDHIAHMERKVIEVKPWLHNMLIYYLCDAKEFDQIIDLMESRLSQGYQISKKLWNHVLEEAAFARHRDLTRFLWKSFVEVDRTPPRSYLTNLVLQMASHTRDKELLKSITNILGPSVDDEARDYEIMSKASIKSGGLYAAFQTLSDMQDAGHEVVSRSTQAIRAHCVQNKTHPRNVWNILKELKNDGEKVPLACARVVVYLCTAAAVDDPFAVDDGIAFYKELHTLCGRHPDTATFNSLISMCRVGKNAESAMFMVKEMATLGVIPDAQTFEHLMLMCVDTGNFESSYLYLKDLRARGFHLSDNARLDILNLCAKSSDEFAAKLRADPGLCPQGAMSMEERARREYNKQRRKKKRRMAAIRRSQEEDEDEFEAYEPGLSIPQDLLGKANQILRDAMGMRKG</sequence>
<keyword evidence="1" id="KW-0677">Repeat</keyword>
<evidence type="ECO:0000256" key="1">
    <source>
        <dbReference type="ARBA" id="ARBA00022737"/>
    </source>
</evidence>
<dbReference type="InterPro" id="IPR057027">
    <property type="entry name" value="TPR_mt"/>
</dbReference>
<dbReference type="Gene3D" id="1.25.40.10">
    <property type="entry name" value="Tetratricopeptide repeat domain"/>
    <property type="match status" value="2"/>
</dbReference>
<dbReference type="GeneID" id="63722161"/>
<dbReference type="InterPro" id="IPR051240">
    <property type="entry name" value="Mito_RNA-Proc/Resp"/>
</dbReference>
<dbReference type="OrthoDB" id="747253at2759"/>
<dbReference type="PANTHER" id="PTHR47933:SF11">
    <property type="entry name" value="PENTATRICOPEPTIDE REPEAT-CONTAINING PROTEIN 2"/>
    <property type="match status" value="1"/>
</dbReference>
<gene>
    <name evidence="5" type="ORF">ASPVEDRAFT_129630</name>
</gene>